<proteinExistence type="predicted"/>
<dbReference type="OrthoDB" id="2113965at2759"/>
<evidence type="ECO:0000313" key="5">
    <source>
        <dbReference type="Proteomes" id="UP000193642"/>
    </source>
</evidence>
<dbReference type="SUPFAM" id="SSF57997">
    <property type="entry name" value="Tropomyosin"/>
    <property type="match status" value="1"/>
</dbReference>
<dbReference type="InterPro" id="IPR001752">
    <property type="entry name" value="Kinesin_motor_dom"/>
</dbReference>
<dbReference type="InterPro" id="IPR027417">
    <property type="entry name" value="P-loop_NTPase"/>
</dbReference>
<name>A0A1Y2C7E1_9FUNG</name>
<dbReference type="PANTHER" id="PTHR22106">
    <property type="entry name" value="COILED-COIL DOMAIN-CONTAINING PROTEIN 78"/>
    <property type="match status" value="1"/>
</dbReference>
<dbReference type="GO" id="GO:0003777">
    <property type="term" value="F:microtubule motor activity"/>
    <property type="evidence" value="ECO:0007669"/>
    <property type="project" value="InterPro"/>
</dbReference>
<feature type="coiled-coil region" evidence="1">
    <location>
        <begin position="558"/>
        <end position="677"/>
    </location>
</feature>
<comment type="caution">
    <text evidence="4">The sequence shown here is derived from an EMBL/GenBank/DDBJ whole genome shotgun (WGS) entry which is preliminary data.</text>
</comment>
<accession>A0A1Y2C7E1</accession>
<protein>
    <submittedName>
        <fullName evidence="4">p-loop containing nucleoside triphosphate hydrolase protein</fullName>
    </submittedName>
</protein>
<dbReference type="AlphaFoldDB" id="A0A1Y2C7E1"/>
<sequence length="796" mass="89971">MKTAITAIIEEDPPGAIQSNVATKSVTIVNGDDSRLFQFDQVYNQTQDANKSEILSKIIQPLVKSFLSGMNVTLVLFGSTTSQKLDWYHSPPGTTSSALSVFLDNVFTAEGSELMKLEITALQIYGELVRDMLNAGNETITLSAEGYNSNFKGFVKTPVHNAPSGIEIMSTIMNYTNDQRRHQLAALTDCITFETERDVVVTNSSNESTTEKTMSTFSIVNLLGAELLIDDPSHILLQEGPCVSKSVVSMMNAINTFSGSTKNPSFDFTQSNLVQVLHHAFGGNSITSYMVFLKSDESWEQNLGILKVSHKIGKIYSYPTTVTTGIRNMIARIQSLGSKEYDGNVGKSSSSKQLSGLQQEHKIVKRDFELLQSYVLELTTRLNNLQVTNASLEASCKTTEKDRLSMKNELLDSKIELSRSLERLENVNIELSAKLASTERKAAKLEAEVSSLQSKRAELEDTMNTTTSEKEQLKSEKDTEHKKLSNLNATIRHLEMKNKELTVELIGIMNNKASFETKNGSYKSELERLRKHNEYLKKKMEISQKSSFNMGHEIERLLEKEQEKLRKEVATHQSLKERIAALEALNEEANSNLELVKETFEIKEASLIESHKAEITNFTDRLEKITSELVDLQQANIQMQASLDKWQKMVDSESQEKNALQKTVNRLQEENNVMMEQFRSKLERLTADVLLISQKGGKSADLVITANQLFKEMLDSYVVHEKQLKNELTKTRNLLKTPRVKPHGETMEESSKLYDYQLHKKIKEFTMNVQQKLEMDRTRLLTRAIVAEEMLKQHAK</sequence>
<dbReference type="GO" id="GO:0005737">
    <property type="term" value="C:cytoplasm"/>
    <property type="evidence" value="ECO:0007669"/>
    <property type="project" value="TreeGrafter"/>
</dbReference>
<dbReference type="GO" id="GO:0007018">
    <property type="term" value="P:microtubule-based movement"/>
    <property type="evidence" value="ECO:0007669"/>
    <property type="project" value="InterPro"/>
</dbReference>
<feature type="compositionally biased region" description="Basic and acidic residues" evidence="2">
    <location>
        <begin position="468"/>
        <end position="480"/>
    </location>
</feature>
<dbReference type="Proteomes" id="UP000193642">
    <property type="component" value="Unassembled WGS sequence"/>
</dbReference>
<dbReference type="EMBL" id="MCGO01000027">
    <property type="protein sequence ID" value="ORY42814.1"/>
    <property type="molecule type" value="Genomic_DNA"/>
</dbReference>
<dbReference type="InterPro" id="IPR029329">
    <property type="entry name" value="DUF4472"/>
</dbReference>
<evidence type="ECO:0000256" key="2">
    <source>
        <dbReference type="SAM" id="MobiDB-lite"/>
    </source>
</evidence>
<keyword evidence="1" id="KW-0175">Coiled coil</keyword>
<evidence type="ECO:0000313" key="4">
    <source>
        <dbReference type="EMBL" id="ORY42814.1"/>
    </source>
</evidence>
<dbReference type="GO" id="GO:0005524">
    <property type="term" value="F:ATP binding"/>
    <property type="evidence" value="ECO:0007669"/>
    <property type="project" value="InterPro"/>
</dbReference>
<dbReference type="SMART" id="SM00129">
    <property type="entry name" value="KISc"/>
    <property type="match status" value="1"/>
</dbReference>
<dbReference type="Pfam" id="PF14739">
    <property type="entry name" value="DUF4472"/>
    <property type="match status" value="1"/>
</dbReference>
<dbReference type="GO" id="GO:0008017">
    <property type="term" value="F:microtubule binding"/>
    <property type="evidence" value="ECO:0007669"/>
    <property type="project" value="InterPro"/>
</dbReference>
<evidence type="ECO:0000256" key="1">
    <source>
        <dbReference type="SAM" id="Coils"/>
    </source>
</evidence>
<reference evidence="4 5" key="1">
    <citation type="submission" date="2016-07" db="EMBL/GenBank/DDBJ databases">
        <title>Pervasive Adenine N6-methylation of Active Genes in Fungi.</title>
        <authorList>
            <consortium name="DOE Joint Genome Institute"/>
            <person name="Mondo S.J."/>
            <person name="Dannebaum R.O."/>
            <person name="Kuo R.C."/>
            <person name="Labutti K."/>
            <person name="Haridas S."/>
            <person name="Kuo A."/>
            <person name="Salamov A."/>
            <person name="Ahrendt S.R."/>
            <person name="Lipzen A."/>
            <person name="Sullivan W."/>
            <person name="Andreopoulos W.B."/>
            <person name="Clum A."/>
            <person name="Lindquist E."/>
            <person name="Daum C."/>
            <person name="Ramamoorthy G.K."/>
            <person name="Gryganskyi A."/>
            <person name="Culley D."/>
            <person name="Magnuson J.K."/>
            <person name="James T.Y."/>
            <person name="O'Malley M.A."/>
            <person name="Stajich J.E."/>
            <person name="Spatafora J.W."/>
            <person name="Visel A."/>
            <person name="Grigoriev I.V."/>
        </authorList>
    </citation>
    <scope>NUCLEOTIDE SEQUENCE [LARGE SCALE GENOMIC DNA]</scope>
    <source>
        <strain evidence="4 5">JEL800</strain>
    </source>
</reference>
<feature type="domain" description="Kinesin motor" evidence="3">
    <location>
        <begin position="2"/>
        <end position="323"/>
    </location>
</feature>
<feature type="region of interest" description="Disordered" evidence="2">
    <location>
        <begin position="453"/>
        <end position="480"/>
    </location>
</feature>
<dbReference type="GO" id="GO:0016787">
    <property type="term" value="F:hydrolase activity"/>
    <property type="evidence" value="ECO:0007669"/>
    <property type="project" value="UniProtKB-KW"/>
</dbReference>
<evidence type="ECO:0000259" key="3">
    <source>
        <dbReference type="SMART" id="SM00129"/>
    </source>
</evidence>
<dbReference type="Gene3D" id="3.40.850.10">
    <property type="entry name" value="Kinesin motor domain"/>
    <property type="match status" value="1"/>
</dbReference>
<dbReference type="STRING" id="329046.A0A1Y2C7E1"/>
<dbReference type="InterPro" id="IPR036961">
    <property type="entry name" value="Kinesin_motor_dom_sf"/>
</dbReference>
<keyword evidence="4" id="KW-0378">Hydrolase</keyword>
<organism evidence="4 5">
    <name type="scientific">Rhizoclosmatium globosum</name>
    <dbReference type="NCBI Taxonomy" id="329046"/>
    <lineage>
        <taxon>Eukaryota</taxon>
        <taxon>Fungi</taxon>
        <taxon>Fungi incertae sedis</taxon>
        <taxon>Chytridiomycota</taxon>
        <taxon>Chytridiomycota incertae sedis</taxon>
        <taxon>Chytridiomycetes</taxon>
        <taxon>Chytridiales</taxon>
        <taxon>Chytriomycetaceae</taxon>
        <taxon>Rhizoclosmatium</taxon>
    </lineage>
</organism>
<dbReference type="PANTHER" id="PTHR22106:SF5">
    <property type="entry name" value="COILED-COIL DOMAIN-CONTAINING PROTEIN 78"/>
    <property type="match status" value="1"/>
</dbReference>
<gene>
    <name evidence="4" type="ORF">BCR33DRAFT_851454</name>
</gene>
<dbReference type="SUPFAM" id="SSF52540">
    <property type="entry name" value="P-loop containing nucleoside triphosphate hydrolases"/>
    <property type="match status" value="1"/>
</dbReference>
<dbReference type="InterPro" id="IPR039873">
    <property type="entry name" value="CCDC78"/>
</dbReference>
<keyword evidence="5" id="KW-1185">Reference proteome</keyword>